<dbReference type="GO" id="GO:0044718">
    <property type="term" value="P:siderophore transmembrane transport"/>
    <property type="evidence" value="ECO:0007669"/>
    <property type="project" value="TreeGrafter"/>
</dbReference>
<evidence type="ECO:0000256" key="3">
    <source>
        <dbReference type="ARBA" id="ARBA00022452"/>
    </source>
</evidence>
<dbReference type="GO" id="GO:0004180">
    <property type="term" value="F:carboxypeptidase activity"/>
    <property type="evidence" value="ECO:0007669"/>
    <property type="project" value="UniProtKB-KW"/>
</dbReference>
<dbReference type="InterPro" id="IPR057601">
    <property type="entry name" value="Oar-like_b-barrel"/>
</dbReference>
<organism evidence="9 10">
    <name type="scientific">Silvibacterium dinghuense</name>
    <dbReference type="NCBI Taxonomy" id="1560006"/>
    <lineage>
        <taxon>Bacteria</taxon>
        <taxon>Pseudomonadati</taxon>
        <taxon>Acidobacteriota</taxon>
        <taxon>Terriglobia</taxon>
        <taxon>Terriglobales</taxon>
        <taxon>Acidobacteriaceae</taxon>
        <taxon>Silvibacterium</taxon>
    </lineage>
</organism>
<feature type="domain" description="TonB-dependent transporter Oar-like beta-barrel" evidence="8">
    <location>
        <begin position="255"/>
        <end position="1158"/>
    </location>
</feature>
<dbReference type="Gene3D" id="2.40.170.20">
    <property type="entry name" value="TonB-dependent receptor, beta-barrel domain"/>
    <property type="match status" value="1"/>
</dbReference>
<keyword evidence="9" id="KW-0645">Protease</keyword>
<proteinExistence type="predicted"/>
<keyword evidence="4" id="KW-0812">Transmembrane</keyword>
<dbReference type="InterPro" id="IPR036942">
    <property type="entry name" value="Beta-barrel_TonB_sf"/>
</dbReference>
<dbReference type="Proteomes" id="UP000290253">
    <property type="component" value="Unassembled WGS sequence"/>
</dbReference>
<keyword evidence="9" id="KW-0378">Hydrolase</keyword>
<evidence type="ECO:0000256" key="6">
    <source>
        <dbReference type="ARBA" id="ARBA00023237"/>
    </source>
</evidence>
<gene>
    <name evidence="9" type="ORF">ESZ00_18505</name>
</gene>
<dbReference type="OrthoDB" id="97893at2"/>
<dbReference type="SUPFAM" id="SSF56935">
    <property type="entry name" value="Porins"/>
    <property type="match status" value="1"/>
</dbReference>
<dbReference type="EMBL" id="SDMK01000005">
    <property type="protein sequence ID" value="RXS93342.1"/>
    <property type="molecule type" value="Genomic_DNA"/>
</dbReference>
<dbReference type="InterPro" id="IPR008969">
    <property type="entry name" value="CarboxyPept-like_regulatory"/>
</dbReference>
<name>A0A4Q1S8P5_9BACT</name>
<keyword evidence="10" id="KW-1185">Reference proteome</keyword>
<keyword evidence="3" id="KW-1134">Transmembrane beta strand</keyword>
<evidence type="ECO:0000313" key="10">
    <source>
        <dbReference type="Proteomes" id="UP000290253"/>
    </source>
</evidence>
<dbReference type="GO" id="GO:0009279">
    <property type="term" value="C:cell outer membrane"/>
    <property type="evidence" value="ECO:0007669"/>
    <property type="project" value="UniProtKB-SubCell"/>
</dbReference>
<evidence type="ECO:0000256" key="7">
    <source>
        <dbReference type="SAM" id="MobiDB-lite"/>
    </source>
</evidence>
<reference evidence="9 10" key="1">
    <citation type="journal article" date="2016" name="Int. J. Syst. Evol. Microbiol.">
        <title>Acidipila dinghuensis sp. nov., an acidobacterium isolated from forest soil.</title>
        <authorList>
            <person name="Jiang Y.W."/>
            <person name="Wang J."/>
            <person name="Chen M.H."/>
            <person name="Lv Y.Y."/>
            <person name="Qiu L.H."/>
        </authorList>
    </citation>
    <scope>NUCLEOTIDE SEQUENCE [LARGE SCALE GENOMIC DNA]</scope>
    <source>
        <strain evidence="9 10">DHOF10</strain>
    </source>
</reference>
<evidence type="ECO:0000256" key="5">
    <source>
        <dbReference type="ARBA" id="ARBA00023136"/>
    </source>
</evidence>
<evidence type="ECO:0000256" key="2">
    <source>
        <dbReference type="ARBA" id="ARBA00022448"/>
    </source>
</evidence>
<evidence type="ECO:0000313" key="9">
    <source>
        <dbReference type="EMBL" id="RXS93342.1"/>
    </source>
</evidence>
<dbReference type="PANTHER" id="PTHR30069">
    <property type="entry name" value="TONB-DEPENDENT OUTER MEMBRANE RECEPTOR"/>
    <property type="match status" value="1"/>
</dbReference>
<keyword evidence="6" id="KW-0998">Cell outer membrane</keyword>
<evidence type="ECO:0000256" key="1">
    <source>
        <dbReference type="ARBA" id="ARBA00004571"/>
    </source>
</evidence>
<comment type="subcellular location">
    <subcellularLocation>
        <location evidence="1">Cell outer membrane</location>
        <topology evidence="1">Multi-pass membrane protein</topology>
    </subcellularLocation>
</comment>
<dbReference type="RefSeq" id="WP_129209885.1">
    <property type="nucleotide sequence ID" value="NZ_BMGU01000002.1"/>
</dbReference>
<evidence type="ECO:0000259" key="8">
    <source>
        <dbReference type="Pfam" id="PF25183"/>
    </source>
</evidence>
<dbReference type="SUPFAM" id="SSF49464">
    <property type="entry name" value="Carboxypeptidase regulatory domain-like"/>
    <property type="match status" value="1"/>
</dbReference>
<dbReference type="AlphaFoldDB" id="A0A4Q1S8P5"/>
<feature type="compositionally biased region" description="Polar residues" evidence="7">
    <location>
        <begin position="1142"/>
        <end position="1159"/>
    </location>
</feature>
<accession>A0A4Q1S8P5</accession>
<dbReference type="Pfam" id="PF25183">
    <property type="entry name" value="OMP_b-brl_4"/>
    <property type="match status" value="1"/>
</dbReference>
<keyword evidence="5" id="KW-0472">Membrane</keyword>
<keyword evidence="9" id="KW-0121">Carboxypeptidase</keyword>
<keyword evidence="2" id="KW-0813">Transport</keyword>
<feature type="region of interest" description="Disordered" evidence="7">
    <location>
        <begin position="1138"/>
        <end position="1159"/>
    </location>
</feature>
<sequence length="1177" mass="126491">MFRRNFYPFLSRNLFSFLCIVVVGLFTVSPLLAQVDQGTITGTVTDQTGAVVPSAQITLTNKDTGFVLSAKTDQSGVYVFSPVKIGNYTVTANAANFQKATLNGLTLNLNQRLQADLTLQPGSATQTVTVEAGAAQLLQTEDSSTGQVVSTQTINNTPLNGRNYVFVAQLAAGVAQSNGSRGEGNGDFSANGLRAEQNNFILDGVDNNSNLIDFLNGATYVVKPPPDALAEFKVQTSDYTAELGHSAGAVLNASIKSGTNALHGNLWEYWRNDALDARDYFSLTKPEFRQNQFGGTIGGPIIPNKLFFFGDVEATRIVFGSTGTYTVPTALMRQGNFSELLSTSLTGNSSPVTLYQPGTDGSTVLTCNGQQNVLCSNQINAVAQKILNMYPTPNANGGKTYNNYVINTNDINNTVSWDGRIDWNASAKDQAFFRMSNSNLRGNYPAPFGSVLDGGGYGSDGPSVNMGQNYVFSETHVFNPKLVNEFRFGYNWARAQFLQQSANTDVAAQVGLGGIPYQANNGGLPSTSISGMSGFGSPGYYPSIEFENVFQVLDNVTKVLGNHTLKAGVSIQSVRVAVTQPINPHGSYDYTGFFTSNPAANYTGYGVADFLADSMYSASISNFFSVHDVHWYYSGYAQDDWKVLPNLTLNLGLRYDYYQPSYEENDNQAYWNIESINGPASGTAQFLLPKNTKATLASAFTDLTSADNIAVVYSKNRSLALGQKLNFSPRIGFAFTATPKFVIRGGYGIFFGGLESVGASPNPSYNYPFAFSSNFTSPACSNGSCSTDGLSLDTGFSDAIAVGLQNYLSTPGLVGGQLQTKTPYTEQFNLTTQYALTPTMTLTTAYVGNVSRHLQALTDQNAPYGLVGPSDSSQAIRPFSSFGGAQYDLYEGVGSYNSLQASLEKHLSHNLQFLAAYTYSHALDDTGTPLDGGTNIYRNANLYSIGSELASSDWDVRHRFTLSGNYALPFGQGQRFLNHGGLVNELVGGWSADVAFYALTGNPFTVSPNNTAAVGANTRRAILTGDPFATGGSADASNSGTSCAASTKSVAHWYNPCAFANPLSGTLIPNTQTTANPTGDPITNPVEAEAYLGGARNQIYGPGYQRVNMSFFKNFPTIREQYLQFRADVFNMFNTPAFGQPSEETNSTSGGEITSTRSLGNFTPNPRFFQLAAKYYF</sequence>
<dbReference type="PANTHER" id="PTHR30069:SF46">
    <property type="entry name" value="OAR PROTEIN"/>
    <property type="match status" value="1"/>
</dbReference>
<comment type="caution">
    <text evidence="9">The sequence shown here is derived from an EMBL/GenBank/DDBJ whole genome shotgun (WGS) entry which is preliminary data.</text>
</comment>
<dbReference type="InterPro" id="IPR039426">
    <property type="entry name" value="TonB-dep_rcpt-like"/>
</dbReference>
<dbReference type="Gene3D" id="2.60.40.1120">
    <property type="entry name" value="Carboxypeptidase-like, regulatory domain"/>
    <property type="match status" value="1"/>
</dbReference>
<evidence type="ECO:0000256" key="4">
    <source>
        <dbReference type="ARBA" id="ARBA00022692"/>
    </source>
</evidence>
<protein>
    <submittedName>
        <fullName evidence="9">Carboxypeptidase regulatory-like domain-containing protein</fullName>
    </submittedName>
</protein>
<dbReference type="Pfam" id="PF13620">
    <property type="entry name" value="CarboxypepD_reg"/>
    <property type="match status" value="1"/>
</dbReference>
<dbReference type="GO" id="GO:0015344">
    <property type="term" value="F:siderophore uptake transmembrane transporter activity"/>
    <property type="evidence" value="ECO:0007669"/>
    <property type="project" value="TreeGrafter"/>
</dbReference>